<dbReference type="CDD" id="cd01335">
    <property type="entry name" value="Radical_SAM"/>
    <property type="match status" value="1"/>
</dbReference>
<name>A0ABS9WEW8_9ACTN</name>
<dbReference type="Gene3D" id="3.20.20.70">
    <property type="entry name" value="Aldolase class I"/>
    <property type="match status" value="1"/>
</dbReference>
<dbReference type="RefSeq" id="WP_242162475.1">
    <property type="nucleotide sequence ID" value="NZ_JAJMLW010000001.1"/>
</dbReference>
<dbReference type="PANTHER" id="PTHR43288:SF1">
    <property type="entry name" value="GLYCYL-RADICAL ENZYME ACTIVATING ENZYME MJ0021-RELATED"/>
    <property type="match status" value="1"/>
</dbReference>
<keyword evidence="8" id="KW-1185">Reference proteome</keyword>
<feature type="domain" description="Radical SAM core" evidence="6">
    <location>
        <begin position="89"/>
        <end position="309"/>
    </location>
</feature>
<dbReference type="SUPFAM" id="SSF102114">
    <property type="entry name" value="Radical SAM enzymes"/>
    <property type="match status" value="1"/>
</dbReference>
<dbReference type="InterPro" id="IPR058240">
    <property type="entry name" value="rSAM_sf"/>
</dbReference>
<dbReference type="Proteomes" id="UP001430755">
    <property type="component" value="Unassembled WGS sequence"/>
</dbReference>
<evidence type="ECO:0000313" key="7">
    <source>
        <dbReference type="EMBL" id="MCI2240847.1"/>
    </source>
</evidence>
<accession>A0ABS9WEW8</accession>
<keyword evidence="2" id="KW-0479">Metal-binding</keyword>
<reference evidence="7" key="1">
    <citation type="submission" date="2021-11" db="EMBL/GenBank/DDBJ databases">
        <title>A Novel Adlercreutzia Species, isolated from a Allomyrina dichotoma larva feces.</title>
        <authorList>
            <person name="Suh M.K."/>
        </authorList>
    </citation>
    <scope>NUCLEOTIDE SEQUENCE</scope>
    <source>
        <strain evidence="7">JBNU-10</strain>
    </source>
</reference>
<evidence type="ECO:0000256" key="1">
    <source>
        <dbReference type="ARBA" id="ARBA00022691"/>
    </source>
</evidence>
<evidence type="ECO:0000313" key="8">
    <source>
        <dbReference type="Proteomes" id="UP001430755"/>
    </source>
</evidence>
<evidence type="ECO:0000256" key="2">
    <source>
        <dbReference type="ARBA" id="ARBA00022723"/>
    </source>
</evidence>
<gene>
    <name evidence="7" type="ORF">LPT13_00540</name>
</gene>
<dbReference type="InterPro" id="IPR013785">
    <property type="entry name" value="Aldolase_TIM"/>
</dbReference>
<keyword evidence="3" id="KW-0408">Iron</keyword>
<keyword evidence="4" id="KW-0411">Iron-sulfur</keyword>
<feature type="region of interest" description="Disordered" evidence="5">
    <location>
        <begin position="441"/>
        <end position="470"/>
    </location>
</feature>
<organism evidence="7 8">
    <name type="scientific">Adlercreutzia faecimuris</name>
    <dbReference type="NCBI Taxonomy" id="2897341"/>
    <lineage>
        <taxon>Bacteria</taxon>
        <taxon>Bacillati</taxon>
        <taxon>Actinomycetota</taxon>
        <taxon>Coriobacteriia</taxon>
        <taxon>Eggerthellales</taxon>
        <taxon>Eggerthellaceae</taxon>
        <taxon>Adlercreutzia</taxon>
    </lineage>
</organism>
<dbReference type="EMBL" id="JAJMLW010000001">
    <property type="protein sequence ID" value="MCI2240847.1"/>
    <property type="molecule type" value="Genomic_DNA"/>
</dbReference>
<evidence type="ECO:0000256" key="5">
    <source>
        <dbReference type="SAM" id="MobiDB-lite"/>
    </source>
</evidence>
<dbReference type="InterPro" id="IPR007197">
    <property type="entry name" value="rSAM"/>
</dbReference>
<proteinExistence type="predicted"/>
<evidence type="ECO:0000256" key="4">
    <source>
        <dbReference type="ARBA" id="ARBA00023014"/>
    </source>
</evidence>
<evidence type="ECO:0000259" key="6">
    <source>
        <dbReference type="PROSITE" id="PS51918"/>
    </source>
</evidence>
<feature type="compositionally biased region" description="Low complexity" evidence="5">
    <location>
        <begin position="460"/>
        <end position="470"/>
    </location>
</feature>
<comment type="caution">
    <text evidence="7">The sequence shown here is derived from an EMBL/GenBank/DDBJ whole genome shotgun (WGS) entry which is preliminary data.</text>
</comment>
<sequence>MRLVTEADAARVGDPAWRGYLARFAGVSADLLATMEGFGVPVESAPGPRARRGRLAALRDGLVARGARARNDGKSLAWGAISPACARCRTGVRSVSTFLSLACDRSCWFCFNPNQHDYDRFRDAPKDWRAELEELHRRLGGLDCVALTGGEPLLFPEEAVAFVRTARALAPNAHLRLYTSGARADAALMGRLAEAGLDEVRFSVKLDEDAARQQAVLDLMGAAAAVIPAVMVEMPVVPGTGAAMERLLADLDARGVRGVNLLELCFPLHNAAAFRERGLKLVREPYLVPYSYGYAGALPVAGSEELALELMAGAIDRGTGLGLHWCSLENKNTAQIYGQNDGGALDIPPYRFSPRSFFYEAVRAFGDDAAFCLARLEGSDVAREADEAGGAVAFDPRGLALFAPDDAAGHRLWLASAVIEDGAEGRRFREVGVGLVEPDDLAAGRLTAQPAPDPEDPGADARAASPEAAR</sequence>
<protein>
    <submittedName>
        <fullName evidence="7">Radical SAM protein</fullName>
    </submittedName>
</protein>
<evidence type="ECO:0000256" key="3">
    <source>
        <dbReference type="ARBA" id="ARBA00023004"/>
    </source>
</evidence>
<dbReference type="SFLD" id="SFLDS00029">
    <property type="entry name" value="Radical_SAM"/>
    <property type="match status" value="1"/>
</dbReference>
<dbReference type="PANTHER" id="PTHR43288">
    <property type="entry name" value="BIOTIN SYNTHASE-RELATED PROTEIN, RADICAL SAM SUPERFAMILY"/>
    <property type="match status" value="1"/>
</dbReference>
<keyword evidence="1" id="KW-0949">S-adenosyl-L-methionine</keyword>
<dbReference type="PROSITE" id="PS51918">
    <property type="entry name" value="RADICAL_SAM"/>
    <property type="match status" value="1"/>
</dbReference>
<dbReference type="Pfam" id="PF04055">
    <property type="entry name" value="Radical_SAM"/>
    <property type="match status" value="1"/>
</dbReference>